<proteinExistence type="predicted"/>
<evidence type="ECO:0000313" key="9">
    <source>
        <dbReference type="WBParaSite" id="HCON_00137010-00001"/>
    </source>
</evidence>
<evidence type="ECO:0000256" key="5">
    <source>
        <dbReference type="SAM" id="MobiDB-lite"/>
    </source>
</evidence>
<feature type="transmembrane region" description="Helical" evidence="6">
    <location>
        <begin position="30"/>
        <end position="54"/>
    </location>
</feature>
<feature type="transmembrane region" description="Helical" evidence="6">
    <location>
        <begin position="111"/>
        <end position="136"/>
    </location>
</feature>
<keyword evidence="8" id="KW-1185">Reference proteome</keyword>
<keyword evidence="4 6" id="KW-0472">Membrane</keyword>
<feature type="domain" description="G-protein coupled receptors family 1 profile" evidence="7">
    <location>
        <begin position="47"/>
        <end position="335"/>
    </location>
</feature>
<feature type="transmembrane region" description="Helical" evidence="6">
    <location>
        <begin position="66"/>
        <end position="91"/>
    </location>
</feature>
<name>A0A7I4YRF4_HAECO</name>
<dbReference type="Proteomes" id="UP000025227">
    <property type="component" value="Unplaced"/>
</dbReference>
<dbReference type="PROSITE" id="PS50262">
    <property type="entry name" value="G_PROTEIN_RECEP_F1_2"/>
    <property type="match status" value="1"/>
</dbReference>
<dbReference type="OrthoDB" id="5852618at2759"/>
<evidence type="ECO:0000259" key="7">
    <source>
        <dbReference type="PROSITE" id="PS50262"/>
    </source>
</evidence>
<evidence type="ECO:0000256" key="4">
    <source>
        <dbReference type="ARBA" id="ARBA00023136"/>
    </source>
</evidence>
<comment type="subcellular location">
    <subcellularLocation>
        <location evidence="1">Membrane</location>
    </subcellularLocation>
</comment>
<dbReference type="PANTHER" id="PTHR46709">
    <property type="entry name" value="PROTEIN CBG23488-RELATED"/>
    <property type="match status" value="1"/>
</dbReference>
<dbReference type="PANTHER" id="PTHR46709:SF6">
    <property type="entry name" value="G-PROTEIN COUPLED RECEPTORS FAMILY 1 PROFILE DOMAIN-CONTAINING PROTEIN"/>
    <property type="match status" value="1"/>
</dbReference>
<accession>A0A7I4YRF4</accession>
<dbReference type="AlphaFoldDB" id="A0A7I4YRF4"/>
<keyword evidence="2 6" id="KW-0812">Transmembrane</keyword>
<dbReference type="WBParaSite" id="HCON_00137010-00001">
    <property type="protein sequence ID" value="HCON_00137010-00001"/>
    <property type="gene ID" value="HCON_00137010"/>
</dbReference>
<protein>
    <submittedName>
        <fullName evidence="9">G_PROTEIN_RECEP_F1_2 domain-containing protein</fullName>
    </submittedName>
</protein>
<dbReference type="InterPro" id="IPR017452">
    <property type="entry name" value="GPCR_Rhodpsn_7TM"/>
</dbReference>
<evidence type="ECO:0000313" key="8">
    <source>
        <dbReference type="Proteomes" id="UP000025227"/>
    </source>
</evidence>
<dbReference type="OMA" id="TESNCAM"/>
<dbReference type="GO" id="GO:0016020">
    <property type="term" value="C:membrane"/>
    <property type="evidence" value="ECO:0007669"/>
    <property type="project" value="UniProtKB-SubCell"/>
</dbReference>
<dbReference type="Gene3D" id="1.20.1070.10">
    <property type="entry name" value="Rhodopsin 7-helix transmembrane proteins"/>
    <property type="match status" value="1"/>
</dbReference>
<dbReference type="SUPFAM" id="SSF81321">
    <property type="entry name" value="Family A G protein-coupled receptor-like"/>
    <property type="match status" value="1"/>
</dbReference>
<organism evidence="8 9">
    <name type="scientific">Haemonchus contortus</name>
    <name type="common">Barber pole worm</name>
    <dbReference type="NCBI Taxonomy" id="6289"/>
    <lineage>
        <taxon>Eukaryota</taxon>
        <taxon>Metazoa</taxon>
        <taxon>Ecdysozoa</taxon>
        <taxon>Nematoda</taxon>
        <taxon>Chromadorea</taxon>
        <taxon>Rhabditida</taxon>
        <taxon>Rhabditina</taxon>
        <taxon>Rhabditomorpha</taxon>
        <taxon>Strongyloidea</taxon>
        <taxon>Trichostrongylidae</taxon>
        <taxon>Haemonchus</taxon>
    </lineage>
</organism>
<evidence type="ECO:0000256" key="3">
    <source>
        <dbReference type="ARBA" id="ARBA00022989"/>
    </source>
</evidence>
<sequence>MEESLADQLDYDSNFTDCTYLGTEHVEVKIYLIGVFATFIAALSIIFNTFFTLVFLTNQTIRKSSVFYFGILAVIDTIMAVNYIAVMSIPVYMDYYHFLPIYHLFLSYFRIVLTESNCAMFSSMLLIVLATTERLLRTFHGDTILRARRFLEKHRPAVSAGCILFAVAYKFCNYWEIDVMWKPMCEEGWGQYEIIAGPLTAYHNYRFWFMFITRNALDRILPFFVLVAMNYLIIKALEKEYRRQSCLEPKQGSFSSKETPHGRAQRGNLRDATRALISVVSMYLMSQSLQVVLTFWETFDRASLESEDLNVVYSYLNDIVSILTLLSRYASAATLIEMKKFCYGQKKEEREYIPIADDRRSSPVNGIQTSLKKKPEESISQTEPENAQVTGAVYIEELHEWKL</sequence>
<evidence type="ECO:0000256" key="2">
    <source>
        <dbReference type="ARBA" id="ARBA00022692"/>
    </source>
</evidence>
<feature type="region of interest" description="Disordered" evidence="5">
    <location>
        <begin position="363"/>
        <end position="385"/>
    </location>
</feature>
<evidence type="ECO:0000256" key="1">
    <source>
        <dbReference type="ARBA" id="ARBA00004370"/>
    </source>
</evidence>
<reference evidence="9" key="1">
    <citation type="submission" date="2020-12" db="UniProtKB">
        <authorList>
            <consortium name="WormBaseParasite"/>
        </authorList>
    </citation>
    <scope>IDENTIFICATION</scope>
    <source>
        <strain evidence="9">MHco3</strain>
    </source>
</reference>
<keyword evidence="3 6" id="KW-1133">Transmembrane helix</keyword>
<feature type="transmembrane region" description="Helical" evidence="6">
    <location>
        <begin position="216"/>
        <end position="234"/>
    </location>
</feature>
<evidence type="ECO:0000256" key="6">
    <source>
        <dbReference type="SAM" id="Phobius"/>
    </source>
</evidence>
<dbReference type="CDD" id="cd14978">
    <property type="entry name" value="7tmA_FMRFamide_R-like"/>
    <property type="match status" value="1"/>
</dbReference>